<reference evidence="3 4" key="1">
    <citation type="submission" date="2018-08" db="EMBL/GenBank/DDBJ databases">
        <title>A genome reference for cultivated species of the human gut microbiota.</title>
        <authorList>
            <person name="Zou Y."/>
            <person name="Xue W."/>
            <person name="Luo G."/>
        </authorList>
    </citation>
    <scope>NUCLEOTIDE SEQUENCE [LARGE SCALE GENOMIC DNA]</scope>
    <source>
        <strain evidence="3 4">AF36-1BH</strain>
    </source>
</reference>
<accession>A0A415N113</accession>
<comment type="caution">
    <text evidence="3">The sequence shown here is derived from an EMBL/GenBank/DDBJ whole genome shotgun (WGS) entry which is preliminary data.</text>
</comment>
<name>A0A415N113_9FIRM</name>
<sequence>MEFLKAFFGDKAITYDELVQAINAYNGDEKNKEKLIKMVNLTDGGYVSKDKYTNLETDLSGKTTELTKANNLIEELKKSAGKDEETQQKITAYETEIADLKKENAELKTENALKFALVAAGAVDVDYLVFKAKEKGEIKLGDDGKIKGEDDLISGLKTQHPTMFEASNGDQQQSSKRKILENNLPGGDKDKTVTKEQFLKMGYNERMKLKEENPELFKQLNVH</sequence>
<feature type="coiled-coil region" evidence="1">
    <location>
        <begin position="59"/>
        <end position="110"/>
    </location>
</feature>
<feature type="region of interest" description="Disordered" evidence="2">
    <location>
        <begin position="164"/>
        <end position="195"/>
    </location>
</feature>
<evidence type="ECO:0000313" key="3">
    <source>
        <dbReference type="EMBL" id="RHL88577.1"/>
    </source>
</evidence>
<dbReference type="EMBL" id="QRPD01000004">
    <property type="protein sequence ID" value="RHL88577.1"/>
    <property type="molecule type" value="Genomic_DNA"/>
</dbReference>
<proteinExistence type="predicted"/>
<dbReference type="Pfam" id="PF06810">
    <property type="entry name" value="Phage_scaffold"/>
    <property type="match status" value="1"/>
</dbReference>
<dbReference type="InterPro" id="IPR009636">
    <property type="entry name" value="SCAF"/>
</dbReference>
<dbReference type="AlphaFoldDB" id="A0A415N113"/>
<evidence type="ECO:0000256" key="2">
    <source>
        <dbReference type="SAM" id="MobiDB-lite"/>
    </source>
</evidence>
<evidence type="ECO:0000256" key="1">
    <source>
        <dbReference type="SAM" id="Coils"/>
    </source>
</evidence>
<dbReference type="RefSeq" id="WP_118427118.1">
    <property type="nucleotide sequence ID" value="NZ_QRPD01000004.1"/>
</dbReference>
<evidence type="ECO:0008006" key="5">
    <source>
        <dbReference type="Google" id="ProtNLM"/>
    </source>
</evidence>
<organism evidence="3 4">
    <name type="scientific">Dorea formicigenerans</name>
    <dbReference type="NCBI Taxonomy" id="39486"/>
    <lineage>
        <taxon>Bacteria</taxon>
        <taxon>Bacillati</taxon>
        <taxon>Bacillota</taxon>
        <taxon>Clostridia</taxon>
        <taxon>Lachnospirales</taxon>
        <taxon>Lachnospiraceae</taxon>
        <taxon>Dorea</taxon>
    </lineage>
</organism>
<keyword evidence="1" id="KW-0175">Coiled coil</keyword>
<dbReference type="Proteomes" id="UP000283325">
    <property type="component" value="Unassembled WGS sequence"/>
</dbReference>
<evidence type="ECO:0000313" key="4">
    <source>
        <dbReference type="Proteomes" id="UP000283325"/>
    </source>
</evidence>
<protein>
    <recommendedName>
        <fullName evidence="5">Phage minor structural protein GP20</fullName>
    </recommendedName>
</protein>
<gene>
    <name evidence="3" type="ORF">DWZ98_06000</name>
</gene>